<keyword evidence="10 18" id="KW-0067">ATP-binding</keyword>
<keyword evidence="11 14" id="KW-1133">Transmembrane helix</keyword>
<accession>A0ABW0PC81</accession>
<dbReference type="PROSITE" id="PS50109">
    <property type="entry name" value="HIS_KIN"/>
    <property type="match status" value="1"/>
</dbReference>
<dbReference type="Pfam" id="PF00512">
    <property type="entry name" value="HisKA"/>
    <property type="match status" value="1"/>
</dbReference>
<dbReference type="InterPro" id="IPR004358">
    <property type="entry name" value="Sig_transdc_His_kin-like_C"/>
</dbReference>
<dbReference type="Pfam" id="PF02743">
    <property type="entry name" value="dCache_1"/>
    <property type="match status" value="1"/>
</dbReference>
<feature type="domain" description="PAS" evidence="16">
    <location>
        <begin position="407"/>
        <end position="461"/>
    </location>
</feature>
<dbReference type="SMART" id="SM00304">
    <property type="entry name" value="HAMP"/>
    <property type="match status" value="1"/>
</dbReference>
<keyword evidence="6" id="KW-0808">Transferase</keyword>
<evidence type="ECO:0000256" key="2">
    <source>
        <dbReference type="ARBA" id="ARBA00004651"/>
    </source>
</evidence>
<dbReference type="PANTHER" id="PTHR42878:SF7">
    <property type="entry name" value="SENSOR HISTIDINE KINASE GLRK"/>
    <property type="match status" value="1"/>
</dbReference>
<keyword evidence="12" id="KW-0902">Two-component regulatory system</keyword>
<dbReference type="SUPFAM" id="SSF55874">
    <property type="entry name" value="ATPase domain of HSP90 chaperone/DNA topoisomerase II/histidine kinase"/>
    <property type="match status" value="1"/>
</dbReference>
<feature type="transmembrane region" description="Helical" evidence="14">
    <location>
        <begin position="304"/>
        <end position="323"/>
    </location>
</feature>
<gene>
    <name evidence="18" type="ORF">ACFPOU_02950</name>
</gene>
<feature type="domain" description="HAMP" evidence="17">
    <location>
        <begin position="324"/>
        <end position="377"/>
    </location>
</feature>
<dbReference type="EMBL" id="JBHSMS010000011">
    <property type="protein sequence ID" value="MFC5510085.1"/>
    <property type="molecule type" value="Genomic_DNA"/>
</dbReference>
<organism evidence="18 19">
    <name type="scientific">Massilia jejuensis</name>
    <dbReference type="NCBI Taxonomy" id="648894"/>
    <lineage>
        <taxon>Bacteria</taxon>
        <taxon>Pseudomonadati</taxon>
        <taxon>Pseudomonadota</taxon>
        <taxon>Betaproteobacteria</taxon>
        <taxon>Burkholderiales</taxon>
        <taxon>Oxalobacteraceae</taxon>
        <taxon>Telluria group</taxon>
        <taxon>Massilia</taxon>
    </lineage>
</organism>
<dbReference type="InterPro" id="IPR000014">
    <property type="entry name" value="PAS"/>
</dbReference>
<dbReference type="CDD" id="cd18774">
    <property type="entry name" value="PDC2_HK_sensor"/>
    <property type="match status" value="1"/>
</dbReference>
<dbReference type="PROSITE" id="PS50885">
    <property type="entry name" value="HAMP"/>
    <property type="match status" value="1"/>
</dbReference>
<evidence type="ECO:0000313" key="18">
    <source>
        <dbReference type="EMBL" id="MFC5510085.1"/>
    </source>
</evidence>
<dbReference type="RefSeq" id="WP_379716970.1">
    <property type="nucleotide sequence ID" value="NZ_JBHSMS010000011.1"/>
</dbReference>
<dbReference type="Gene3D" id="1.10.287.130">
    <property type="match status" value="1"/>
</dbReference>
<dbReference type="InterPro" id="IPR035965">
    <property type="entry name" value="PAS-like_dom_sf"/>
</dbReference>
<evidence type="ECO:0000259" key="16">
    <source>
        <dbReference type="PROSITE" id="PS50112"/>
    </source>
</evidence>
<keyword evidence="7 14" id="KW-0812">Transmembrane</keyword>
<evidence type="ECO:0000256" key="5">
    <source>
        <dbReference type="ARBA" id="ARBA00022553"/>
    </source>
</evidence>
<dbReference type="CDD" id="cd00130">
    <property type="entry name" value="PAS"/>
    <property type="match status" value="1"/>
</dbReference>
<dbReference type="NCBIfam" id="TIGR00229">
    <property type="entry name" value="sensory_box"/>
    <property type="match status" value="1"/>
</dbReference>
<reference evidence="19" key="1">
    <citation type="journal article" date="2019" name="Int. J. Syst. Evol. Microbiol.">
        <title>The Global Catalogue of Microorganisms (GCM) 10K type strain sequencing project: providing services to taxonomists for standard genome sequencing and annotation.</title>
        <authorList>
            <consortium name="The Broad Institute Genomics Platform"/>
            <consortium name="The Broad Institute Genome Sequencing Center for Infectious Disease"/>
            <person name="Wu L."/>
            <person name="Ma J."/>
        </authorList>
    </citation>
    <scope>NUCLEOTIDE SEQUENCE [LARGE SCALE GENOMIC DNA]</scope>
    <source>
        <strain evidence="19">CCUG 38813</strain>
    </source>
</reference>
<dbReference type="InterPro" id="IPR036890">
    <property type="entry name" value="HATPase_C_sf"/>
</dbReference>
<comment type="catalytic activity">
    <reaction evidence="1">
        <text>ATP + protein L-histidine = ADP + protein N-phospho-L-histidine.</text>
        <dbReference type="EC" id="2.7.13.3"/>
    </reaction>
</comment>
<dbReference type="PANTHER" id="PTHR42878">
    <property type="entry name" value="TWO-COMPONENT HISTIDINE KINASE"/>
    <property type="match status" value="1"/>
</dbReference>
<dbReference type="Pfam" id="PF00989">
    <property type="entry name" value="PAS"/>
    <property type="match status" value="1"/>
</dbReference>
<evidence type="ECO:0000256" key="13">
    <source>
        <dbReference type="ARBA" id="ARBA00023136"/>
    </source>
</evidence>
<dbReference type="Gene3D" id="3.30.450.20">
    <property type="entry name" value="PAS domain"/>
    <property type="match status" value="2"/>
</dbReference>
<dbReference type="InterPro" id="IPR036097">
    <property type="entry name" value="HisK_dim/P_sf"/>
</dbReference>
<evidence type="ECO:0000256" key="3">
    <source>
        <dbReference type="ARBA" id="ARBA00012438"/>
    </source>
</evidence>
<evidence type="ECO:0000256" key="9">
    <source>
        <dbReference type="ARBA" id="ARBA00022777"/>
    </source>
</evidence>
<evidence type="ECO:0000256" key="7">
    <source>
        <dbReference type="ARBA" id="ARBA00022692"/>
    </source>
</evidence>
<dbReference type="Pfam" id="PF02518">
    <property type="entry name" value="HATPase_c"/>
    <property type="match status" value="1"/>
</dbReference>
<dbReference type="Proteomes" id="UP001596031">
    <property type="component" value="Unassembled WGS sequence"/>
</dbReference>
<dbReference type="InterPro" id="IPR005467">
    <property type="entry name" value="His_kinase_dom"/>
</dbReference>
<name>A0ABW0PC81_9BURK</name>
<evidence type="ECO:0000259" key="15">
    <source>
        <dbReference type="PROSITE" id="PS50109"/>
    </source>
</evidence>
<evidence type="ECO:0000256" key="10">
    <source>
        <dbReference type="ARBA" id="ARBA00022840"/>
    </source>
</evidence>
<evidence type="ECO:0000256" key="6">
    <source>
        <dbReference type="ARBA" id="ARBA00022679"/>
    </source>
</evidence>
<feature type="domain" description="Histidine kinase" evidence="15">
    <location>
        <begin position="539"/>
        <end position="759"/>
    </location>
</feature>
<evidence type="ECO:0000259" key="17">
    <source>
        <dbReference type="PROSITE" id="PS50885"/>
    </source>
</evidence>
<keyword evidence="13 14" id="KW-0472">Membrane</keyword>
<dbReference type="SUPFAM" id="SSF47384">
    <property type="entry name" value="Homodimeric domain of signal transducing histidine kinase"/>
    <property type="match status" value="1"/>
</dbReference>
<dbReference type="InterPro" id="IPR033479">
    <property type="entry name" value="dCache_1"/>
</dbReference>
<evidence type="ECO:0000256" key="14">
    <source>
        <dbReference type="SAM" id="Phobius"/>
    </source>
</evidence>
<dbReference type="InterPro" id="IPR013767">
    <property type="entry name" value="PAS_fold"/>
</dbReference>
<evidence type="ECO:0000256" key="8">
    <source>
        <dbReference type="ARBA" id="ARBA00022741"/>
    </source>
</evidence>
<protein>
    <recommendedName>
        <fullName evidence="3">histidine kinase</fullName>
        <ecNumber evidence="3">2.7.13.3</ecNumber>
    </recommendedName>
</protein>
<dbReference type="InterPro" id="IPR003594">
    <property type="entry name" value="HATPase_dom"/>
</dbReference>
<evidence type="ECO:0000256" key="1">
    <source>
        <dbReference type="ARBA" id="ARBA00000085"/>
    </source>
</evidence>
<evidence type="ECO:0000256" key="4">
    <source>
        <dbReference type="ARBA" id="ARBA00022475"/>
    </source>
</evidence>
<dbReference type="InterPro" id="IPR003661">
    <property type="entry name" value="HisK_dim/P_dom"/>
</dbReference>
<comment type="subcellular location">
    <subcellularLocation>
        <location evidence="2">Cell membrane</location>
        <topology evidence="2">Multi-pass membrane protein</topology>
    </subcellularLocation>
</comment>
<dbReference type="CDD" id="cd00075">
    <property type="entry name" value="HATPase"/>
    <property type="match status" value="1"/>
</dbReference>
<dbReference type="Gene3D" id="3.30.565.10">
    <property type="entry name" value="Histidine kinase-like ATPase, C-terminal domain"/>
    <property type="match status" value="1"/>
</dbReference>
<evidence type="ECO:0000256" key="12">
    <source>
        <dbReference type="ARBA" id="ARBA00023012"/>
    </source>
</evidence>
<dbReference type="SMART" id="SM00387">
    <property type="entry name" value="HATPase_c"/>
    <property type="match status" value="1"/>
</dbReference>
<dbReference type="SUPFAM" id="SSF55785">
    <property type="entry name" value="PYP-like sensor domain (PAS domain)"/>
    <property type="match status" value="1"/>
</dbReference>
<keyword evidence="5" id="KW-0597">Phosphoprotein</keyword>
<dbReference type="CDD" id="cd00082">
    <property type="entry name" value="HisKA"/>
    <property type="match status" value="1"/>
</dbReference>
<keyword evidence="9" id="KW-0418">Kinase</keyword>
<dbReference type="GO" id="GO:0005524">
    <property type="term" value="F:ATP binding"/>
    <property type="evidence" value="ECO:0007669"/>
    <property type="project" value="UniProtKB-KW"/>
</dbReference>
<dbReference type="SMART" id="SM00388">
    <property type="entry name" value="HisKA"/>
    <property type="match status" value="1"/>
</dbReference>
<dbReference type="EC" id="2.7.13.3" evidence="3"/>
<dbReference type="InterPro" id="IPR050351">
    <property type="entry name" value="BphY/WalK/GraS-like"/>
</dbReference>
<dbReference type="CDD" id="cd12914">
    <property type="entry name" value="PDC1_DGC_like"/>
    <property type="match status" value="1"/>
</dbReference>
<dbReference type="PROSITE" id="PS50112">
    <property type="entry name" value="PAS"/>
    <property type="match status" value="1"/>
</dbReference>
<dbReference type="PRINTS" id="PR00344">
    <property type="entry name" value="BCTRLSENSOR"/>
</dbReference>
<dbReference type="InterPro" id="IPR003660">
    <property type="entry name" value="HAMP_dom"/>
</dbReference>
<keyword evidence="4" id="KW-1003">Cell membrane</keyword>
<dbReference type="Gene3D" id="6.10.340.10">
    <property type="match status" value="1"/>
</dbReference>
<sequence length="767" mass="82996">MKNKLERFMPRGLGTQLALAFSLLSIVLTTALVALVERRAVAEVETRIGEGLADLASQTSDKLERGMFERYREVALIARRAALVEHDYEAAARAQVLAQVQQSYTYYEWLGIADRDGKVLAAGNNLLVGANVASRPWFRQGLVGGFVGDVHEAVLLAKLLPPQPGQGRRFVDVSFPFADAGGKVQGVLGAHLSWRWAREVEQSVVGSFARRNSVETFILSSTGKVLLGPPELIDATLALESFRRATATRQGGFTVERWPDGKRYLVGYQKGAGYSYYPGLGWVVLVRQGVDDAYAPVRDMRTQLLVGGVALALLCSLAGLWMARRVTRPLAQLARSAGEVSGGGASSIPSDQGGYAEVRALSRSLDTLVGDLEERRRQLLQVNSTLESVVEARTLELRRALDTVRASEARIRAIVDTAHDAFIGADLAGRIIEWNKQAEQLLGWRRDEVIGKRLVELMLPERFRPQAGQARASFLDGGQDGALDRRVERVVTDRHGVEIPVEMSTGLTGQGDAATFSIFLRDITERKRIDRMKNEFVGTVSHELRTPLTSIRASLALLADGVLGPLPADMQEVIDICNDNCIRLNRLVDDMLDIQKIEAGMMSFAPVMQPVLPLAREALRTMRGMATAAGVSLVLDSGPGAEAIVANFDMDRLTQVLTNLLSNAIKVAPRGSPVLLQLIAEHGGARLSVCDRGPGIPPAMRERVFQPFVQIGAKGSDAGGTGLGLAICKRIVDEHGGAIEIADAPGGGTVFHVILTRDGPARHAPAT</sequence>
<evidence type="ECO:0000256" key="11">
    <source>
        <dbReference type="ARBA" id="ARBA00022989"/>
    </source>
</evidence>
<comment type="caution">
    <text evidence="18">The sequence shown here is derived from an EMBL/GenBank/DDBJ whole genome shotgun (WGS) entry which is preliminary data.</text>
</comment>
<dbReference type="SMART" id="SM00091">
    <property type="entry name" value="PAS"/>
    <property type="match status" value="1"/>
</dbReference>
<evidence type="ECO:0000313" key="19">
    <source>
        <dbReference type="Proteomes" id="UP001596031"/>
    </source>
</evidence>
<proteinExistence type="predicted"/>
<keyword evidence="8" id="KW-0547">Nucleotide-binding</keyword>
<keyword evidence="19" id="KW-1185">Reference proteome</keyword>